<feature type="transmembrane region" description="Helical" evidence="7">
    <location>
        <begin position="66"/>
        <end position="84"/>
    </location>
</feature>
<comment type="similarity">
    <text evidence="2 7">Belongs to the battenin family.</text>
</comment>
<evidence type="ECO:0000256" key="3">
    <source>
        <dbReference type="ARBA" id="ARBA00022448"/>
    </source>
</evidence>
<evidence type="ECO:0000313" key="8">
    <source>
        <dbReference type="Proteomes" id="UP000887578"/>
    </source>
</evidence>
<keyword evidence="5 7" id="KW-1133">Transmembrane helix</keyword>
<keyword evidence="8" id="KW-1185">Reference proteome</keyword>
<dbReference type="PANTHER" id="PTHR10981:SF0">
    <property type="entry name" value="BATTENIN"/>
    <property type="match status" value="1"/>
</dbReference>
<sequence length="213" mass="23662">MQKVPFGITQLFVILCQAFGLIIAAYASTVSASLIGVILASFGTGMGSVNILALATHFPKETVKSWSTGWGGAGIVASFCYAAFTEAHLANLSIKTTVLFMLGSPILYAIAYWIILEMPKTVHQVKIFNFKTYYVHNIKVAVVKPFPPPLADTCEMAFEPEKEERKKNLGYLEKLNLFVIFKKYTVPLFFVYFGQYLINQGIRKPLDENCLGP</sequence>
<protein>
    <recommendedName>
        <fullName evidence="7">Battenin</fullName>
    </recommendedName>
</protein>
<dbReference type="AlphaFoldDB" id="A0A914Q0F5"/>
<keyword evidence="6 7" id="KW-0472">Membrane</keyword>
<evidence type="ECO:0000256" key="2">
    <source>
        <dbReference type="ARBA" id="ARBA00007467"/>
    </source>
</evidence>
<feature type="transmembrane region" description="Helical" evidence="7">
    <location>
        <begin position="7"/>
        <end position="27"/>
    </location>
</feature>
<dbReference type="GO" id="GO:0007040">
    <property type="term" value="P:lysosome organization"/>
    <property type="evidence" value="ECO:0007669"/>
    <property type="project" value="TreeGrafter"/>
</dbReference>
<dbReference type="SUPFAM" id="SSF103473">
    <property type="entry name" value="MFS general substrate transporter"/>
    <property type="match status" value="1"/>
</dbReference>
<dbReference type="Proteomes" id="UP000887578">
    <property type="component" value="Unplaced"/>
</dbReference>
<evidence type="ECO:0000256" key="4">
    <source>
        <dbReference type="ARBA" id="ARBA00022692"/>
    </source>
</evidence>
<proteinExistence type="inferred from homology"/>
<feature type="transmembrane region" description="Helical" evidence="7">
    <location>
        <begin position="33"/>
        <end position="54"/>
    </location>
</feature>
<reference evidence="9" key="1">
    <citation type="submission" date="2022-11" db="UniProtKB">
        <authorList>
            <consortium name="WormBaseParasite"/>
        </authorList>
    </citation>
    <scope>IDENTIFICATION</scope>
</reference>
<evidence type="ECO:0000256" key="5">
    <source>
        <dbReference type="ARBA" id="ARBA00022989"/>
    </source>
</evidence>
<organism evidence="8 9">
    <name type="scientific">Panagrolaimus davidi</name>
    <dbReference type="NCBI Taxonomy" id="227884"/>
    <lineage>
        <taxon>Eukaryota</taxon>
        <taxon>Metazoa</taxon>
        <taxon>Ecdysozoa</taxon>
        <taxon>Nematoda</taxon>
        <taxon>Chromadorea</taxon>
        <taxon>Rhabditida</taxon>
        <taxon>Tylenchina</taxon>
        <taxon>Panagrolaimomorpha</taxon>
        <taxon>Panagrolaimoidea</taxon>
        <taxon>Panagrolaimidae</taxon>
        <taxon>Panagrolaimus</taxon>
    </lineage>
</organism>
<dbReference type="PANTHER" id="PTHR10981">
    <property type="entry name" value="BATTENIN"/>
    <property type="match status" value="1"/>
</dbReference>
<comment type="subcellular location">
    <subcellularLocation>
        <location evidence="1">Endomembrane system</location>
        <topology evidence="1">Multi-pass membrane protein</topology>
    </subcellularLocation>
    <subcellularLocation>
        <location evidence="7">Lysosome membrane</location>
        <topology evidence="7">Multi-pass membrane protein</topology>
    </subcellularLocation>
</comment>
<dbReference type="InterPro" id="IPR003492">
    <property type="entry name" value="Battenin_disease_Cln3"/>
</dbReference>
<comment type="caution">
    <text evidence="7">Lacks conserved residue(s) required for the propagation of feature annotation.</text>
</comment>
<dbReference type="GO" id="GO:0012505">
    <property type="term" value="C:endomembrane system"/>
    <property type="evidence" value="ECO:0007669"/>
    <property type="project" value="UniProtKB-SubCell"/>
</dbReference>
<evidence type="ECO:0000256" key="7">
    <source>
        <dbReference type="RuleBase" id="RU361113"/>
    </source>
</evidence>
<evidence type="ECO:0000313" key="9">
    <source>
        <dbReference type="WBParaSite" id="PDA_v2.g20606.t1"/>
    </source>
</evidence>
<keyword evidence="3" id="KW-0813">Transport</keyword>
<name>A0A914Q0F5_9BILA</name>
<dbReference type="Pfam" id="PF02487">
    <property type="entry name" value="CLN3"/>
    <property type="match status" value="1"/>
</dbReference>
<keyword evidence="4 7" id="KW-0812">Transmembrane</keyword>
<evidence type="ECO:0000256" key="6">
    <source>
        <dbReference type="ARBA" id="ARBA00023136"/>
    </source>
</evidence>
<dbReference type="GO" id="GO:0005765">
    <property type="term" value="C:lysosomal membrane"/>
    <property type="evidence" value="ECO:0007669"/>
    <property type="project" value="UniProtKB-SubCell"/>
</dbReference>
<accession>A0A914Q0F5</accession>
<dbReference type="WBParaSite" id="PDA_v2.g20606.t1">
    <property type="protein sequence ID" value="PDA_v2.g20606.t1"/>
    <property type="gene ID" value="PDA_v2.g20606"/>
</dbReference>
<evidence type="ECO:0000256" key="1">
    <source>
        <dbReference type="ARBA" id="ARBA00004127"/>
    </source>
</evidence>
<feature type="transmembrane region" description="Helical" evidence="7">
    <location>
        <begin position="96"/>
        <end position="116"/>
    </location>
</feature>
<keyword evidence="7" id="KW-0458">Lysosome</keyword>
<dbReference type="InterPro" id="IPR036259">
    <property type="entry name" value="MFS_trans_sf"/>
</dbReference>
<dbReference type="GO" id="GO:0051453">
    <property type="term" value="P:regulation of intracellular pH"/>
    <property type="evidence" value="ECO:0007669"/>
    <property type="project" value="TreeGrafter"/>
</dbReference>
<dbReference type="PRINTS" id="PR01315">
    <property type="entry name" value="BATTENIN"/>
</dbReference>
<feature type="transmembrane region" description="Helical" evidence="7">
    <location>
        <begin position="175"/>
        <end position="198"/>
    </location>
</feature>